<evidence type="ECO:0000313" key="2">
    <source>
        <dbReference type="Proteomes" id="UP000754226"/>
    </source>
</evidence>
<evidence type="ECO:0000313" key="1">
    <source>
        <dbReference type="EMBL" id="MBS5519813.1"/>
    </source>
</evidence>
<proteinExistence type="predicted"/>
<dbReference type="EMBL" id="JAGZCZ010000005">
    <property type="protein sequence ID" value="MBS5519813.1"/>
    <property type="molecule type" value="Genomic_DNA"/>
</dbReference>
<dbReference type="Proteomes" id="UP000754226">
    <property type="component" value="Unassembled WGS sequence"/>
</dbReference>
<dbReference type="AlphaFoldDB" id="A0A943EE89"/>
<comment type="caution">
    <text evidence="1">The sequence shown here is derived from an EMBL/GenBank/DDBJ whole genome shotgun (WGS) entry which is preliminary data.</text>
</comment>
<accession>A0A943EE89</accession>
<protein>
    <submittedName>
        <fullName evidence="1">Uncharacterized protein</fullName>
    </submittedName>
</protein>
<gene>
    <name evidence="1" type="ORF">KHX13_05720</name>
</gene>
<name>A0A943EE89_9FIRM</name>
<sequence length="153" mass="17498">MTPLEVAQGMANFLKERLAEYEERGGKEFHVYAGFLPRARRVEELEKLCPAIVIRPEVTTDEAKQSTVSLVLYATVYDPDFKEGCQSLFHLLEFIRAHLLMGNPVAGKFWIQPGMKSIVPDEQPYPQWLGVVECEVVIPQVRQNKPPIGWWTL</sequence>
<organism evidence="1 2">
    <name type="scientific">Acidaminococcus intestini</name>
    <dbReference type="NCBI Taxonomy" id="187327"/>
    <lineage>
        <taxon>Bacteria</taxon>
        <taxon>Bacillati</taxon>
        <taxon>Bacillota</taxon>
        <taxon>Negativicutes</taxon>
        <taxon>Acidaminococcales</taxon>
        <taxon>Acidaminococcaceae</taxon>
        <taxon>Acidaminococcus</taxon>
    </lineage>
</organism>
<reference evidence="1" key="1">
    <citation type="submission" date="2021-02" db="EMBL/GenBank/DDBJ databases">
        <title>Infant gut strain persistence is associated with maternal origin, phylogeny, and functional potential including surface adhesion and iron acquisition.</title>
        <authorList>
            <person name="Lou Y.C."/>
        </authorList>
    </citation>
    <scope>NUCLEOTIDE SEQUENCE</scope>
    <source>
        <strain evidence="1">L3_106_000M1_dasL3_106_000M1_concoct_15</strain>
    </source>
</reference>